<dbReference type="Proteomes" id="UP000295662">
    <property type="component" value="Unassembled WGS sequence"/>
</dbReference>
<organism evidence="2 3">
    <name type="scientific">Prosthecobacter fusiformis</name>
    <dbReference type="NCBI Taxonomy" id="48464"/>
    <lineage>
        <taxon>Bacteria</taxon>
        <taxon>Pseudomonadati</taxon>
        <taxon>Verrucomicrobiota</taxon>
        <taxon>Verrucomicrobiia</taxon>
        <taxon>Verrucomicrobiales</taxon>
        <taxon>Verrucomicrobiaceae</taxon>
        <taxon>Prosthecobacter</taxon>
    </lineage>
</organism>
<evidence type="ECO:0000313" key="2">
    <source>
        <dbReference type="EMBL" id="TDU64074.1"/>
    </source>
</evidence>
<dbReference type="EMBL" id="SOCA01000012">
    <property type="protein sequence ID" value="TDU64074.1"/>
    <property type="molecule type" value="Genomic_DNA"/>
</dbReference>
<feature type="compositionally biased region" description="Basic and acidic residues" evidence="1">
    <location>
        <begin position="48"/>
        <end position="65"/>
    </location>
</feature>
<feature type="region of interest" description="Disordered" evidence="1">
    <location>
        <begin position="44"/>
        <end position="65"/>
    </location>
</feature>
<dbReference type="RefSeq" id="WP_133797244.1">
    <property type="nucleotide sequence ID" value="NZ_SOCA01000012.1"/>
</dbReference>
<dbReference type="AlphaFoldDB" id="A0A4R7RM93"/>
<accession>A0A4R7RM93</accession>
<comment type="caution">
    <text evidence="2">The sequence shown here is derived from an EMBL/GenBank/DDBJ whole genome shotgun (WGS) entry which is preliminary data.</text>
</comment>
<evidence type="ECO:0000313" key="3">
    <source>
        <dbReference type="Proteomes" id="UP000295662"/>
    </source>
</evidence>
<evidence type="ECO:0000256" key="1">
    <source>
        <dbReference type="SAM" id="MobiDB-lite"/>
    </source>
</evidence>
<keyword evidence="3" id="KW-1185">Reference proteome</keyword>
<sequence length="65" mass="7615">MNVIIQQFQNELTREERVLFETRARLAGRRPGLHLKALIFPPRLPPARTEEGVQSSHERRLSTEH</sequence>
<reference evidence="2 3" key="1">
    <citation type="submission" date="2019-03" db="EMBL/GenBank/DDBJ databases">
        <title>Genomic Encyclopedia of Archaeal and Bacterial Type Strains, Phase II (KMG-II): from individual species to whole genera.</title>
        <authorList>
            <person name="Goeker M."/>
        </authorList>
    </citation>
    <scope>NUCLEOTIDE SEQUENCE [LARGE SCALE GENOMIC DNA]</scope>
    <source>
        <strain evidence="2 3">ATCC 25309</strain>
    </source>
</reference>
<dbReference type="OrthoDB" id="9995479at2"/>
<protein>
    <submittedName>
        <fullName evidence="2">Uncharacterized protein</fullName>
    </submittedName>
</protein>
<proteinExistence type="predicted"/>
<gene>
    <name evidence="2" type="ORF">EI77_04258</name>
</gene>
<name>A0A4R7RM93_9BACT</name>